<evidence type="ECO:0000256" key="6">
    <source>
        <dbReference type="ARBA" id="ARBA00038076"/>
    </source>
</evidence>
<keyword evidence="5 7" id="KW-0472">Membrane</keyword>
<proteinExistence type="inferred from homology"/>
<reference evidence="9 10" key="1">
    <citation type="journal article" date="2012" name="PLoS ONE">
        <title>The purine-utilizing bacterium Clostridium acidurici 9a: a genome-guided metabolic reconsideration.</title>
        <authorList>
            <person name="Hartwich K."/>
            <person name="Poehlein A."/>
            <person name="Daniel R."/>
        </authorList>
    </citation>
    <scope>NUCLEOTIDE SEQUENCE [LARGE SCALE GENOMIC DNA]</scope>
    <source>
        <strain evidence="10">ATCC 7906 / DSM 604 / BCRC 14475 / CIP 104303 / KCTC 5404 / NCIMB 10678 / 9a</strain>
    </source>
</reference>
<feature type="transmembrane region" description="Helical" evidence="7">
    <location>
        <begin position="359"/>
        <end position="381"/>
    </location>
</feature>
<evidence type="ECO:0000256" key="2">
    <source>
        <dbReference type="ARBA" id="ARBA00022475"/>
    </source>
</evidence>
<accession>K0B2H0</accession>
<keyword evidence="3 7" id="KW-0812">Transmembrane</keyword>
<comment type="subcellular location">
    <subcellularLocation>
        <location evidence="1">Cell membrane</location>
        <topology evidence="1">Multi-pass membrane protein</topology>
    </subcellularLocation>
</comment>
<dbReference type="OrthoDB" id="1694171at2"/>
<evidence type="ECO:0000256" key="4">
    <source>
        <dbReference type="ARBA" id="ARBA00022989"/>
    </source>
</evidence>
<feature type="domain" description="ABC3 transporter permease C-terminal" evidence="8">
    <location>
        <begin position="274"/>
        <end position="381"/>
    </location>
</feature>
<dbReference type="RefSeq" id="WP_014968828.1">
    <property type="nucleotide sequence ID" value="NC_018664.1"/>
</dbReference>
<feature type="transmembrane region" description="Helical" evidence="7">
    <location>
        <begin position="435"/>
        <end position="458"/>
    </location>
</feature>
<dbReference type="AlphaFoldDB" id="K0B2H0"/>
<feature type="domain" description="ABC3 transporter permease C-terminal" evidence="8">
    <location>
        <begin position="713"/>
        <end position="823"/>
    </location>
</feature>
<keyword evidence="2" id="KW-1003">Cell membrane</keyword>
<keyword evidence="4 7" id="KW-1133">Transmembrane helix</keyword>
<evidence type="ECO:0000313" key="10">
    <source>
        <dbReference type="Proteomes" id="UP000006094"/>
    </source>
</evidence>
<feature type="transmembrane region" description="Helical" evidence="7">
    <location>
        <begin position="757"/>
        <end position="781"/>
    </location>
</feature>
<dbReference type="Proteomes" id="UP000006094">
    <property type="component" value="Chromosome"/>
</dbReference>
<dbReference type="eggNOG" id="COG0577">
    <property type="taxonomic scope" value="Bacteria"/>
</dbReference>
<evidence type="ECO:0000256" key="1">
    <source>
        <dbReference type="ARBA" id="ARBA00004651"/>
    </source>
</evidence>
<feature type="transmembrane region" description="Helical" evidence="7">
    <location>
        <begin position="267"/>
        <end position="289"/>
    </location>
</feature>
<name>K0B2H0_GOTA9</name>
<evidence type="ECO:0000313" key="9">
    <source>
        <dbReference type="EMBL" id="AFS79694.1"/>
    </source>
</evidence>
<sequence>MLQNNNKTTIKELAKKTLKANKNRNIFAILAIILTTLLFTSIFTLGMNLIKSMELATMKQIGTSGHGGFEGLTEDEYEKLIKHPLVKDYGRSMFLAVATNDVFKSKAVEIRYADDKWAEFTFSTPIKGKLPQNKYEVAMPTWVLDMINVPHKLGSTVHLEYEINEIKYSKDFVLSGFWESDKNLSTAGMAYISRDFVEESIKGIDIETILTNYNDKGITALEIMLDNSWSIEQKLKKIADETGVTWDDRYGVNWAYTTTKIIDLRSVLTFGITLSLILLSGYLLIYNIFYISVVKDIRYFGLLKTIGATSKQLKYIIKKQAFSLSLIGIPIGLITGYFLGTKVTPFLMTGNFAKDSITFSSSPIIFIGSIIFTLITVLLSCKKPEKIVSKVSPVEAIKYTGVSTDIKRKSKSSTNGSKIYRMAFSNILRSKRKTITVIMSLSLSIIILNFVVTLISGFNMDIYLESYIRGDFVIGNSTYHTHYTVFDEQPTLTKEICDDIEKNNDVDRIDRVYFYNGQAKINEDEVRRLEEEKNTVEKEDKNKLTMINNVLESKLIYAQVYGLDQGWFDIYRDDHIIEGEFDSEKFKTGKYVLVDGKEKHYSVGDNITLSTLDGKEETFEVMAVVESLYVYDVKYSRSMTAKVYMPSSSFTEFIENPVIMSAQVYAKDGRVESLENYMKTIVSSTPDLEYIPKSNYVDEYKGFVNSFSTVGLSLSLIIGVIGVINFINTMLTSIISRKHEFALLQTVGMTKKQLRKMIIYEGLYYGAMTVFIVLTIGTIIVQSAVKSVGSPMPHFIYTFKIIPTLISSIMIMIISFILPIICYTSIDKSSMIERLREAE</sequence>
<organism evidence="9 10">
    <name type="scientific">Gottschalkia acidurici (strain ATCC 7906 / DSM 604 / BCRC 14475 / CIP 104303 / KCTC 5404 / NCIMB 10678 / 9a)</name>
    <name type="common">Clostridium acidurici</name>
    <dbReference type="NCBI Taxonomy" id="1128398"/>
    <lineage>
        <taxon>Bacteria</taxon>
        <taxon>Bacillati</taxon>
        <taxon>Bacillota</taxon>
        <taxon>Tissierellia</taxon>
        <taxon>Tissierellales</taxon>
        <taxon>Gottschalkiaceae</taxon>
        <taxon>Gottschalkia</taxon>
    </lineage>
</organism>
<dbReference type="InterPro" id="IPR003838">
    <property type="entry name" value="ABC3_permease_C"/>
</dbReference>
<dbReference type="EMBL" id="CP003326">
    <property type="protein sequence ID" value="AFS79694.1"/>
    <property type="molecule type" value="Genomic_DNA"/>
</dbReference>
<feature type="transmembrane region" description="Helical" evidence="7">
    <location>
        <begin position="321"/>
        <end position="339"/>
    </location>
</feature>
<gene>
    <name evidence="9" type="ordered locus">Curi_c27010</name>
</gene>
<feature type="transmembrane region" description="Helical" evidence="7">
    <location>
        <begin position="26"/>
        <end position="50"/>
    </location>
</feature>
<evidence type="ECO:0000256" key="7">
    <source>
        <dbReference type="SAM" id="Phobius"/>
    </source>
</evidence>
<evidence type="ECO:0000259" key="8">
    <source>
        <dbReference type="Pfam" id="PF02687"/>
    </source>
</evidence>
<dbReference type="PATRIC" id="fig|1128398.3.peg.2783"/>
<dbReference type="GO" id="GO:0022857">
    <property type="term" value="F:transmembrane transporter activity"/>
    <property type="evidence" value="ECO:0007669"/>
    <property type="project" value="TreeGrafter"/>
</dbReference>
<dbReference type="HOGENOM" id="CLU_010964_1_0_9"/>
<dbReference type="GO" id="GO:0005886">
    <property type="term" value="C:plasma membrane"/>
    <property type="evidence" value="ECO:0007669"/>
    <property type="project" value="UniProtKB-SubCell"/>
</dbReference>
<evidence type="ECO:0000256" key="5">
    <source>
        <dbReference type="ARBA" id="ARBA00023136"/>
    </source>
</evidence>
<dbReference type="KEGG" id="cad:Curi_c27010"/>
<dbReference type="PANTHER" id="PTHR30572:SF4">
    <property type="entry name" value="ABC TRANSPORTER PERMEASE YTRF"/>
    <property type="match status" value="1"/>
</dbReference>
<comment type="similarity">
    <text evidence="6">Belongs to the ABC-4 integral membrane protein family.</text>
</comment>
<dbReference type="STRING" id="1128398.Curi_c27010"/>
<evidence type="ECO:0000256" key="3">
    <source>
        <dbReference type="ARBA" id="ARBA00022692"/>
    </source>
</evidence>
<feature type="transmembrane region" description="Helical" evidence="7">
    <location>
        <begin position="801"/>
        <end position="826"/>
    </location>
</feature>
<dbReference type="InterPro" id="IPR050250">
    <property type="entry name" value="Macrolide_Exporter_MacB"/>
</dbReference>
<feature type="transmembrane region" description="Helical" evidence="7">
    <location>
        <begin position="714"/>
        <end position="736"/>
    </location>
</feature>
<keyword evidence="10" id="KW-1185">Reference proteome</keyword>
<protein>
    <submittedName>
        <fullName evidence="9">ABC transporter permease protein</fullName>
    </submittedName>
</protein>
<dbReference type="Pfam" id="PF02687">
    <property type="entry name" value="FtsX"/>
    <property type="match status" value="2"/>
</dbReference>
<dbReference type="PANTHER" id="PTHR30572">
    <property type="entry name" value="MEMBRANE COMPONENT OF TRANSPORTER-RELATED"/>
    <property type="match status" value="1"/>
</dbReference>